<protein>
    <submittedName>
        <fullName evidence="2">Uncharacterized protein</fullName>
    </submittedName>
</protein>
<dbReference type="RefSeq" id="WP_211129185.1">
    <property type="nucleotide sequence ID" value="NZ_BPPZ01000005.1"/>
</dbReference>
<sequence>MGYAVDYKPNKSRRQYRTRARRQSPESKAQRKKDIKNVIRWNVRQLEHDTVTVEYVDREQVRLLLRLSSVADRADPTGDHVLQQLISTDDDGYGIIRKPERINGVQKFRRDDLITSLKAWVGLL</sequence>
<proteinExistence type="predicted"/>
<dbReference type="AlphaFoldDB" id="A0AAN5AG24"/>
<accession>A0AAN5AG24</accession>
<evidence type="ECO:0000313" key="2">
    <source>
        <dbReference type="EMBL" id="GJD14162.1"/>
    </source>
</evidence>
<name>A0AAN5AG24_BIFAD</name>
<dbReference type="EMBL" id="BPPZ01000005">
    <property type="protein sequence ID" value="GJD14162.1"/>
    <property type="molecule type" value="Genomic_DNA"/>
</dbReference>
<evidence type="ECO:0000256" key="1">
    <source>
        <dbReference type="SAM" id="MobiDB-lite"/>
    </source>
</evidence>
<evidence type="ECO:0000313" key="3">
    <source>
        <dbReference type="Proteomes" id="UP000886943"/>
    </source>
</evidence>
<feature type="region of interest" description="Disordered" evidence="1">
    <location>
        <begin position="1"/>
        <end position="33"/>
    </location>
</feature>
<gene>
    <name evidence="2" type="ORF">BIFAD42_11460</name>
</gene>
<dbReference type="Proteomes" id="UP000886943">
    <property type="component" value="Unassembled WGS sequence"/>
</dbReference>
<feature type="compositionally biased region" description="Basic residues" evidence="1">
    <location>
        <begin position="10"/>
        <end position="22"/>
    </location>
</feature>
<reference evidence="2" key="1">
    <citation type="submission" date="2021-08" db="EMBL/GenBank/DDBJ databases">
        <title>Draft genome sequence of the GABA producer Bifidobacterium adolescentis 4-2, isolated from healthy human feces.</title>
        <authorList>
            <person name="Altaib H."/>
            <person name="Niwa R."/>
            <person name="Abe M."/>
            <person name="Suzuki T."/>
        </authorList>
    </citation>
    <scope>NUCLEOTIDE SEQUENCE</scope>
    <source>
        <strain evidence="2">4-2</strain>
    </source>
</reference>
<organism evidence="2 3">
    <name type="scientific">Bifidobacterium adolescentis</name>
    <dbReference type="NCBI Taxonomy" id="1680"/>
    <lineage>
        <taxon>Bacteria</taxon>
        <taxon>Bacillati</taxon>
        <taxon>Actinomycetota</taxon>
        <taxon>Actinomycetes</taxon>
        <taxon>Bifidobacteriales</taxon>
        <taxon>Bifidobacteriaceae</taxon>
        <taxon>Bifidobacterium</taxon>
    </lineage>
</organism>
<comment type="caution">
    <text evidence="2">The sequence shown here is derived from an EMBL/GenBank/DDBJ whole genome shotgun (WGS) entry which is preliminary data.</text>
</comment>